<dbReference type="AlphaFoldDB" id="A0AAV4ENZ3"/>
<feature type="compositionally biased region" description="Acidic residues" evidence="1">
    <location>
        <begin position="149"/>
        <end position="162"/>
    </location>
</feature>
<evidence type="ECO:0000256" key="1">
    <source>
        <dbReference type="SAM" id="MobiDB-lite"/>
    </source>
</evidence>
<evidence type="ECO:0000313" key="4">
    <source>
        <dbReference type="EMBL" id="GFR62231.1"/>
    </source>
</evidence>
<keyword evidence="2" id="KW-0812">Transmembrane</keyword>
<feature type="compositionally biased region" description="Basic and acidic residues" evidence="1">
    <location>
        <begin position="134"/>
        <end position="148"/>
    </location>
</feature>
<organism evidence="4 5">
    <name type="scientific">Elysia marginata</name>
    <dbReference type="NCBI Taxonomy" id="1093978"/>
    <lineage>
        <taxon>Eukaryota</taxon>
        <taxon>Metazoa</taxon>
        <taxon>Spiralia</taxon>
        <taxon>Lophotrochozoa</taxon>
        <taxon>Mollusca</taxon>
        <taxon>Gastropoda</taxon>
        <taxon>Heterobranchia</taxon>
        <taxon>Euthyneura</taxon>
        <taxon>Panpulmonata</taxon>
        <taxon>Sacoglossa</taxon>
        <taxon>Placobranchoidea</taxon>
        <taxon>Plakobranchidae</taxon>
        <taxon>Elysia</taxon>
    </lineage>
</organism>
<feature type="signal peptide" evidence="3">
    <location>
        <begin position="1"/>
        <end position="22"/>
    </location>
</feature>
<feature type="chain" id="PRO_5043450218" evidence="3">
    <location>
        <begin position="23"/>
        <end position="523"/>
    </location>
</feature>
<keyword evidence="5" id="KW-1185">Reference proteome</keyword>
<feature type="compositionally biased region" description="Low complexity" evidence="1">
    <location>
        <begin position="427"/>
        <end position="439"/>
    </location>
</feature>
<dbReference type="Proteomes" id="UP000762676">
    <property type="component" value="Unassembled WGS sequence"/>
</dbReference>
<evidence type="ECO:0000256" key="3">
    <source>
        <dbReference type="SAM" id="SignalP"/>
    </source>
</evidence>
<keyword evidence="3" id="KW-0732">Signal</keyword>
<comment type="caution">
    <text evidence="4">The sequence shown here is derived from an EMBL/GenBank/DDBJ whole genome shotgun (WGS) entry which is preliminary data.</text>
</comment>
<name>A0AAV4ENZ3_9GAST</name>
<dbReference type="EMBL" id="BMAT01010876">
    <property type="protein sequence ID" value="GFR62231.1"/>
    <property type="molecule type" value="Genomic_DNA"/>
</dbReference>
<reference evidence="4 5" key="1">
    <citation type="journal article" date="2021" name="Elife">
        <title>Chloroplast acquisition without the gene transfer in kleptoplastic sea slugs, Plakobranchus ocellatus.</title>
        <authorList>
            <person name="Maeda T."/>
            <person name="Takahashi S."/>
            <person name="Yoshida T."/>
            <person name="Shimamura S."/>
            <person name="Takaki Y."/>
            <person name="Nagai Y."/>
            <person name="Toyoda A."/>
            <person name="Suzuki Y."/>
            <person name="Arimoto A."/>
            <person name="Ishii H."/>
            <person name="Satoh N."/>
            <person name="Nishiyama T."/>
            <person name="Hasebe M."/>
            <person name="Maruyama T."/>
            <person name="Minagawa J."/>
            <person name="Obokata J."/>
            <person name="Shigenobu S."/>
        </authorList>
    </citation>
    <scope>NUCLEOTIDE SEQUENCE [LARGE SCALE GENOMIC DNA]</scope>
</reference>
<keyword evidence="2" id="KW-0472">Membrane</keyword>
<feature type="transmembrane region" description="Helical" evidence="2">
    <location>
        <begin position="170"/>
        <end position="200"/>
    </location>
</feature>
<evidence type="ECO:0000313" key="5">
    <source>
        <dbReference type="Proteomes" id="UP000762676"/>
    </source>
</evidence>
<protein>
    <submittedName>
        <fullName evidence="4">Uncharacterized protein</fullName>
    </submittedName>
</protein>
<accession>A0AAV4ENZ3</accession>
<feature type="region of interest" description="Disordered" evidence="1">
    <location>
        <begin position="134"/>
        <end position="163"/>
    </location>
</feature>
<keyword evidence="2" id="KW-1133">Transmembrane helix</keyword>
<gene>
    <name evidence="4" type="ORF">ElyMa_005450700</name>
</gene>
<proteinExistence type="predicted"/>
<sequence>MKMDFQLILCVLMVFDTSLVTATILDNKRDYKRLMATIPKDVGKASQLTPAIVCDNRKPVGMQVQSLSVPDEEGCPLSHGSRVDLQNYIKTRIYKEVSELCNGYVQCNFHKLNQEHKLRGCKLLIHYRCRNETDPGKKDDGNRNKKGDEDDGQDDEDGEDDRDSGMMQTMILITIAVSVIAVLAVIIIVILCGLFVCGWSSRFERWDRARPERTRLHHHQQRHQAQPMDEYAYIDQNALLSNSKISTTTPSPEQPTDSHLRWKTADVCGSLDPSNVPSPNSHSASANVDDYTDIAVDKTKTSFVSPKATGGKKPMVGGVSMRGLKHGDIILQPSAAPLVHPTNPPGPSHSIECKVPVASSNPYTEPVQYTLPIPKSQKPEVNTGLNAHQSSFRGASNVEQEMPGCKLLGRNLSHPGKPILPSLSLARLPAPSRPAPTLTGSSVKRDNLMSSARRASLPRHSKLMENDTDLEKWAASCQTDGGNHSTSQPSLVKHSTGLQSQTQLYSHLGSQQVVPVLGNVYSG</sequence>
<feature type="region of interest" description="Disordered" evidence="1">
    <location>
        <begin position="427"/>
        <end position="463"/>
    </location>
</feature>
<evidence type="ECO:0000256" key="2">
    <source>
        <dbReference type="SAM" id="Phobius"/>
    </source>
</evidence>